<dbReference type="Gene3D" id="3.30.70.1290">
    <property type="entry name" value="Transposase IS200-like"/>
    <property type="match status" value="1"/>
</dbReference>
<dbReference type="GO" id="GO:0004803">
    <property type="term" value="F:transposase activity"/>
    <property type="evidence" value="ECO:0007669"/>
    <property type="project" value="InterPro"/>
</dbReference>
<dbReference type="InterPro" id="IPR002686">
    <property type="entry name" value="Transposase_17"/>
</dbReference>
<reference evidence="2 3" key="1">
    <citation type="journal article" date="2016" name="Nat. Commun.">
        <title>Thousands of microbial genomes shed light on interconnected biogeochemical processes in an aquifer system.</title>
        <authorList>
            <person name="Anantharaman K."/>
            <person name="Brown C.T."/>
            <person name="Hug L.A."/>
            <person name="Sharon I."/>
            <person name="Castelle C.J."/>
            <person name="Probst A.J."/>
            <person name="Thomas B.C."/>
            <person name="Singh A."/>
            <person name="Wilkins M.J."/>
            <person name="Karaoz U."/>
            <person name="Brodie E.L."/>
            <person name="Williams K.H."/>
            <person name="Hubbard S.S."/>
            <person name="Banfield J.F."/>
        </authorList>
    </citation>
    <scope>NUCLEOTIDE SEQUENCE [LARGE SCALE GENOMIC DNA]</scope>
</reference>
<dbReference type="Pfam" id="PF01797">
    <property type="entry name" value="Y1_Tnp"/>
    <property type="match status" value="1"/>
</dbReference>
<name>A0A1F5GUR0_9BACT</name>
<organism evidence="2 3">
    <name type="scientific">Candidatus Curtissbacteria bacterium RIFCSPLOWO2_01_FULL_37_9</name>
    <dbReference type="NCBI Taxonomy" id="1797724"/>
    <lineage>
        <taxon>Bacteria</taxon>
        <taxon>Candidatus Curtissiibacteriota</taxon>
    </lineage>
</organism>
<dbReference type="PANTHER" id="PTHR34322">
    <property type="entry name" value="TRANSPOSASE, Y1_TNP DOMAIN-CONTAINING"/>
    <property type="match status" value="1"/>
</dbReference>
<gene>
    <name evidence="2" type="ORF">A3A48_00520</name>
</gene>
<dbReference type="SMART" id="SM01321">
    <property type="entry name" value="Y1_Tnp"/>
    <property type="match status" value="1"/>
</dbReference>
<dbReference type="SUPFAM" id="SSF143422">
    <property type="entry name" value="Transposase IS200-like"/>
    <property type="match status" value="1"/>
</dbReference>
<evidence type="ECO:0000313" key="3">
    <source>
        <dbReference type="Proteomes" id="UP000178336"/>
    </source>
</evidence>
<feature type="domain" description="Transposase IS200-like" evidence="1">
    <location>
        <begin position="7"/>
        <end position="147"/>
    </location>
</feature>
<proteinExistence type="predicted"/>
<dbReference type="Proteomes" id="UP000178336">
    <property type="component" value="Unassembled WGS sequence"/>
</dbReference>
<evidence type="ECO:0000259" key="1">
    <source>
        <dbReference type="SMART" id="SM01321"/>
    </source>
</evidence>
<dbReference type="AlphaFoldDB" id="A0A1F5GUR0"/>
<protein>
    <recommendedName>
        <fullName evidence="1">Transposase IS200-like domain-containing protein</fullName>
    </recommendedName>
</protein>
<dbReference type="GO" id="GO:0003677">
    <property type="term" value="F:DNA binding"/>
    <property type="evidence" value="ECO:0007669"/>
    <property type="project" value="InterPro"/>
</dbReference>
<accession>A0A1F5GUR0</accession>
<sequence>MRKVPLITGKIYHIFNRGVNKGNFFLEERDYQRFLDSLRHYKKRTSKFSYEKDFPASNDPGSLSKGLLIDRVEILAYCLMPNHVHMLLKQLSDNGLASFMQQLMSSFSHYINIKYRRTGPLFEGRFRNIAIETDEQLIHVSRYIHLNPLVSGIVSDLMNYPWSSYAEYVSNKEEVVSPGKILEYFKSNHDYEKFVNDQVKYGIELEKIKHITHD</sequence>
<dbReference type="GO" id="GO:0006313">
    <property type="term" value="P:DNA transposition"/>
    <property type="evidence" value="ECO:0007669"/>
    <property type="project" value="InterPro"/>
</dbReference>
<dbReference type="InterPro" id="IPR036515">
    <property type="entry name" value="Transposase_17_sf"/>
</dbReference>
<dbReference type="PANTHER" id="PTHR34322:SF2">
    <property type="entry name" value="TRANSPOSASE IS200-LIKE DOMAIN-CONTAINING PROTEIN"/>
    <property type="match status" value="1"/>
</dbReference>
<dbReference type="EMBL" id="MFBN01000016">
    <property type="protein sequence ID" value="OGD95555.1"/>
    <property type="molecule type" value="Genomic_DNA"/>
</dbReference>
<comment type="caution">
    <text evidence="2">The sequence shown here is derived from an EMBL/GenBank/DDBJ whole genome shotgun (WGS) entry which is preliminary data.</text>
</comment>
<evidence type="ECO:0000313" key="2">
    <source>
        <dbReference type="EMBL" id="OGD95555.1"/>
    </source>
</evidence>